<proteinExistence type="predicted"/>
<gene>
    <name evidence="2" type="ORF">NDU88_012063</name>
</gene>
<evidence type="ECO:0000313" key="2">
    <source>
        <dbReference type="EMBL" id="KAJ1159396.1"/>
    </source>
</evidence>
<accession>A0AAV7S310</accession>
<reference evidence="2" key="1">
    <citation type="journal article" date="2022" name="bioRxiv">
        <title>Sequencing and chromosome-scale assembly of the giantPleurodeles waltlgenome.</title>
        <authorList>
            <person name="Brown T."/>
            <person name="Elewa A."/>
            <person name="Iarovenko S."/>
            <person name="Subramanian E."/>
            <person name="Araus A.J."/>
            <person name="Petzold A."/>
            <person name="Susuki M."/>
            <person name="Suzuki K.-i.T."/>
            <person name="Hayashi T."/>
            <person name="Toyoda A."/>
            <person name="Oliveira C."/>
            <person name="Osipova E."/>
            <person name="Leigh N.D."/>
            <person name="Simon A."/>
            <person name="Yun M.H."/>
        </authorList>
    </citation>
    <scope>NUCLEOTIDE SEQUENCE</scope>
    <source>
        <strain evidence="2">20211129_DDA</strain>
        <tissue evidence="2">Liver</tissue>
    </source>
</reference>
<keyword evidence="3" id="KW-1185">Reference proteome</keyword>
<name>A0AAV7S310_PLEWA</name>
<protein>
    <submittedName>
        <fullName evidence="2">Uncharacterized protein</fullName>
    </submittedName>
</protein>
<organism evidence="2 3">
    <name type="scientific">Pleurodeles waltl</name>
    <name type="common">Iberian ribbed newt</name>
    <dbReference type="NCBI Taxonomy" id="8319"/>
    <lineage>
        <taxon>Eukaryota</taxon>
        <taxon>Metazoa</taxon>
        <taxon>Chordata</taxon>
        <taxon>Craniata</taxon>
        <taxon>Vertebrata</taxon>
        <taxon>Euteleostomi</taxon>
        <taxon>Amphibia</taxon>
        <taxon>Batrachia</taxon>
        <taxon>Caudata</taxon>
        <taxon>Salamandroidea</taxon>
        <taxon>Salamandridae</taxon>
        <taxon>Pleurodelinae</taxon>
        <taxon>Pleurodeles</taxon>
    </lineage>
</organism>
<dbReference type="AlphaFoldDB" id="A0AAV7S310"/>
<feature type="region of interest" description="Disordered" evidence="1">
    <location>
        <begin position="1"/>
        <end position="21"/>
    </location>
</feature>
<feature type="region of interest" description="Disordered" evidence="1">
    <location>
        <begin position="102"/>
        <end position="132"/>
    </location>
</feature>
<dbReference type="Proteomes" id="UP001066276">
    <property type="component" value="Chromosome 5"/>
</dbReference>
<dbReference type="EMBL" id="JANPWB010000009">
    <property type="protein sequence ID" value="KAJ1159396.1"/>
    <property type="molecule type" value="Genomic_DNA"/>
</dbReference>
<comment type="caution">
    <text evidence="2">The sequence shown here is derived from an EMBL/GenBank/DDBJ whole genome shotgun (WGS) entry which is preliminary data.</text>
</comment>
<sequence length="132" mass="14365">MWQSTLRQLPGPAQEALKHSGTSTHMGLELWSIPATRWGAPGPMGLLRSFICRFRGPLPSQPECPAGPVSPHFTAHQALSSLEVITRPNSGSPLILRRGHRYRSPSVTATRRSTRPVLRNTARRAAAGPVNS</sequence>
<evidence type="ECO:0000313" key="3">
    <source>
        <dbReference type="Proteomes" id="UP001066276"/>
    </source>
</evidence>
<evidence type="ECO:0000256" key="1">
    <source>
        <dbReference type="SAM" id="MobiDB-lite"/>
    </source>
</evidence>